<proteinExistence type="predicted"/>
<protein>
    <recommendedName>
        <fullName evidence="3">HEAT repeat domain-containing protein</fullName>
    </recommendedName>
</protein>
<evidence type="ECO:0000313" key="1">
    <source>
        <dbReference type="EMBL" id="MFF5916808.1"/>
    </source>
</evidence>
<sequence length="655" mass="69230">MTQPRLDSVAWDSLEHAYGTATDVPGHLRALYRPEDAVHAADALLTKVYHQGGCVFSSAVAALPFVVRAAADPDVTVRPDLLELIACLAYDGNRGTERWIARGWAEAWDLAVTALLPVLHDASPAVRAGVVEALSEARGRADEVLAALWTRWPLESVPEVRHRIVEAAGELSEHADRERAGTVRRLWELTEPGAYAGVRLRAVEALRVVAPGDDPRYARVVADVLNGGDLGGRSVAHAVGLLGEDRTGRSALIGRLLGSGDAAVRRGALEAAAGELSRWRSAVPALLPVVADRLDDPEPDNRLFAARVLGMCGAAARPWADRLAGRVTDEGEPYLPAQDHVLWALARIGDPRCAAPLARRLGGERLGFAYFTIRSEGWWTHDIGLTEVLEPLAAHAGVLLPPLRARLAAVRSVDEARTLCQVLTAWGPAAAPAVPELNALLGTAGAVWAAEALAAIGPEAAAVVDRARLRALIETPPEGQGFAPRSLALAYGRLTGDRGPALALFLPHLGEPFGNDNPAILLGELGAAGAPYVGRLRELLRADATGWLPLRVGEALWRITGRADEVVPALVGAIEPYTGGGVLPAVTATVRLLAEIGPAAAPAVPALRAFLTADERPVEHGSWRSVPDDDELCEAARTALIAIEAREEDGASTAL</sequence>
<dbReference type="RefSeq" id="WP_030322578.1">
    <property type="nucleotide sequence ID" value="NZ_JBIBDZ010000001.1"/>
</dbReference>
<dbReference type="Gene3D" id="1.25.10.10">
    <property type="entry name" value="Leucine-rich Repeat Variant"/>
    <property type="match status" value="2"/>
</dbReference>
<dbReference type="InterPro" id="IPR011989">
    <property type="entry name" value="ARM-like"/>
</dbReference>
<accession>A0ABW6XH64</accession>
<evidence type="ECO:0008006" key="3">
    <source>
        <dbReference type="Google" id="ProtNLM"/>
    </source>
</evidence>
<name>A0ABW6XH64_9ACTN</name>
<keyword evidence="2" id="KW-1185">Reference proteome</keyword>
<gene>
    <name evidence="1" type="ORF">ACFY8C_00485</name>
</gene>
<dbReference type="Proteomes" id="UP001602370">
    <property type="component" value="Unassembled WGS sequence"/>
</dbReference>
<dbReference type="InterPro" id="IPR016024">
    <property type="entry name" value="ARM-type_fold"/>
</dbReference>
<comment type="caution">
    <text evidence="1">The sequence shown here is derived from an EMBL/GenBank/DDBJ whole genome shotgun (WGS) entry which is preliminary data.</text>
</comment>
<organism evidence="1 2">
    <name type="scientific">Streptomyces flavochromogenes</name>
    <dbReference type="NCBI Taxonomy" id="68199"/>
    <lineage>
        <taxon>Bacteria</taxon>
        <taxon>Bacillati</taxon>
        <taxon>Actinomycetota</taxon>
        <taxon>Actinomycetes</taxon>
        <taxon>Kitasatosporales</taxon>
        <taxon>Streptomycetaceae</taxon>
        <taxon>Streptomyces</taxon>
    </lineage>
</organism>
<dbReference type="SUPFAM" id="SSF48371">
    <property type="entry name" value="ARM repeat"/>
    <property type="match status" value="1"/>
</dbReference>
<reference evidence="1 2" key="1">
    <citation type="submission" date="2024-10" db="EMBL/GenBank/DDBJ databases">
        <title>The Natural Products Discovery Center: Release of the First 8490 Sequenced Strains for Exploring Actinobacteria Biosynthetic Diversity.</title>
        <authorList>
            <person name="Kalkreuter E."/>
            <person name="Kautsar S.A."/>
            <person name="Yang D."/>
            <person name="Bader C.D."/>
            <person name="Teijaro C.N."/>
            <person name="Fluegel L."/>
            <person name="Davis C.M."/>
            <person name="Simpson J.R."/>
            <person name="Lauterbach L."/>
            <person name="Steele A.D."/>
            <person name="Gui C."/>
            <person name="Meng S."/>
            <person name="Li G."/>
            <person name="Viehrig K."/>
            <person name="Ye F."/>
            <person name="Su P."/>
            <person name="Kiefer A.F."/>
            <person name="Nichols A."/>
            <person name="Cepeda A.J."/>
            <person name="Yan W."/>
            <person name="Fan B."/>
            <person name="Jiang Y."/>
            <person name="Adhikari A."/>
            <person name="Zheng C.-J."/>
            <person name="Schuster L."/>
            <person name="Cowan T.M."/>
            <person name="Smanski M.J."/>
            <person name="Chevrette M.G."/>
            <person name="De Carvalho L.P.S."/>
            <person name="Shen B."/>
        </authorList>
    </citation>
    <scope>NUCLEOTIDE SEQUENCE [LARGE SCALE GENOMIC DNA]</scope>
    <source>
        <strain evidence="1 2">NPDC012605</strain>
    </source>
</reference>
<dbReference type="EMBL" id="JBIBDZ010000001">
    <property type="protein sequence ID" value="MFF5916808.1"/>
    <property type="molecule type" value="Genomic_DNA"/>
</dbReference>
<evidence type="ECO:0000313" key="2">
    <source>
        <dbReference type="Proteomes" id="UP001602370"/>
    </source>
</evidence>